<sequence>MTTEDSLKAKIIEQGNAVRLIKGDSTSTEEALASALEALKNLKIEFKELTGTEYAAPGARAPKAKKADVKPAAKKEEPAADGKKKTKLGISVAKNDNYSEWYSEVITKAEMIEYYDVSGCYVLRPLAYSIWESIQGFFDAEIKKLGVENCYFPMFVSQAVLEKEKTHIADFAPEVAWVTRAGNSDLAEPIAIRPTSETVMYPSYAKWVQSHRDLPIKLNQWCNVVRWEFKHPTPFLRTREFLWQEGHTAYANGEDAQKEVFQILDLYSKVYTDLMAIPVIKGRKTEKEKFAGGDFTTTVEAYVPVNGRGIQGATSHHLGQNFSKMFGISFEDPSPTEGTKAEKIFAFQNSWGLSTRTIGALVMVHGDDNGLVLPPRVASVQVIVIPVGITAKTTPEAEKLLMDKVEEVVATLKAAGVRAKADTRDNYSPGWKFNHWELKGIPIRFEVGPKDLEKNSVLAVRRFSGVKESVSLDNIGKETFDLLESIHYAMYEKVLKARNEHMKVVLDWAEFTPLLDDKFIILSPFCGEKNCEEEIKEASQRMEVTEAGQSSMGAKSLCIPLEQPQQPLPEKCIHPKCSNKAKFFTLFGRSY</sequence>
<evidence type="ECO:0000313" key="1">
    <source>
        <dbReference type="Proteomes" id="UP000095286"/>
    </source>
</evidence>
<accession>A0AC35U3F0</accession>
<organism evidence="1 2">
    <name type="scientific">Rhabditophanes sp. KR3021</name>
    <dbReference type="NCBI Taxonomy" id="114890"/>
    <lineage>
        <taxon>Eukaryota</taxon>
        <taxon>Metazoa</taxon>
        <taxon>Ecdysozoa</taxon>
        <taxon>Nematoda</taxon>
        <taxon>Chromadorea</taxon>
        <taxon>Rhabditida</taxon>
        <taxon>Tylenchina</taxon>
        <taxon>Panagrolaimomorpha</taxon>
        <taxon>Strongyloidoidea</taxon>
        <taxon>Alloionematidae</taxon>
        <taxon>Rhabditophanes</taxon>
    </lineage>
</organism>
<protein>
    <submittedName>
        <fullName evidence="2">Proline--tRNA ligase</fullName>
    </submittedName>
</protein>
<dbReference type="WBParaSite" id="RSKR_0000707100.1">
    <property type="protein sequence ID" value="RSKR_0000707100.1"/>
    <property type="gene ID" value="RSKR_0000707100"/>
</dbReference>
<reference evidence="2" key="1">
    <citation type="submission" date="2016-11" db="UniProtKB">
        <authorList>
            <consortium name="WormBaseParasite"/>
        </authorList>
    </citation>
    <scope>IDENTIFICATION</scope>
    <source>
        <strain evidence="2">KR3021</strain>
    </source>
</reference>
<dbReference type="Proteomes" id="UP000095286">
    <property type="component" value="Unplaced"/>
</dbReference>
<evidence type="ECO:0000313" key="2">
    <source>
        <dbReference type="WBParaSite" id="RSKR_0000707100.1"/>
    </source>
</evidence>
<name>A0AC35U3F0_9BILA</name>
<proteinExistence type="predicted"/>